<proteinExistence type="predicted"/>
<dbReference type="EMBL" id="JBICBT010000587">
    <property type="protein sequence ID" value="KAL3108709.1"/>
    <property type="molecule type" value="Genomic_DNA"/>
</dbReference>
<protein>
    <submittedName>
        <fullName evidence="1">Uncharacterized protein</fullName>
    </submittedName>
</protein>
<evidence type="ECO:0000313" key="1">
    <source>
        <dbReference type="EMBL" id="KAL3108709.1"/>
    </source>
</evidence>
<gene>
    <name evidence="1" type="ORF">niasHT_017624</name>
</gene>
<sequence>MEETKPKFGQRKMIWKPTAKKAPHNQGEMRLQLGTIAQRERGDGLSDSKIGTVQQKILVSTVDQANNRKDCGGSNSLGNEAAIRRGSSTSTVAGIRVEAKEQF</sequence>
<keyword evidence="2" id="KW-1185">Reference proteome</keyword>
<comment type="caution">
    <text evidence="1">The sequence shown here is derived from an EMBL/GenBank/DDBJ whole genome shotgun (WGS) entry which is preliminary data.</text>
</comment>
<organism evidence="1 2">
    <name type="scientific">Heterodera trifolii</name>
    <dbReference type="NCBI Taxonomy" id="157864"/>
    <lineage>
        <taxon>Eukaryota</taxon>
        <taxon>Metazoa</taxon>
        <taxon>Ecdysozoa</taxon>
        <taxon>Nematoda</taxon>
        <taxon>Chromadorea</taxon>
        <taxon>Rhabditida</taxon>
        <taxon>Tylenchina</taxon>
        <taxon>Tylenchomorpha</taxon>
        <taxon>Tylenchoidea</taxon>
        <taxon>Heteroderidae</taxon>
        <taxon>Heteroderinae</taxon>
        <taxon>Heterodera</taxon>
    </lineage>
</organism>
<accession>A0ABD2L0V7</accession>
<dbReference type="Proteomes" id="UP001620626">
    <property type="component" value="Unassembled WGS sequence"/>
</dbReference>
<name>A0ABD2L0V7_9BILA</name>
<evidence type="ECO:0000313" key="2">
    <source>
        <dbReference type="Proteomes" id="UP001620626"/>
    </source>
</evidence>
<dbReference type="AlphaFoldDB" id="A0ABD2L0V7"/>
<reference evidence="1 2" key="1">
    <citation type="submission" date="2024-10" db="EMBL/GenBank/DDBJ databases">
        <authorList>
            <person name="Kim D."/>
        </authorList>
    </citation>
    <scope>NUCLEOTIDE SEQUENCE [LARGE SCALE GENOMIC DNA]</scope>
    <source>
        <strain evidence="1">BH-2024</strain>
    </source>
</reference>